<evidence type="ECO:0000259" key="8">
    <source>
        <dbReference type="PROSITE" id="PS50048"/>
    </source>
</evidence>
<evidence type="ECO:0000256" key="3">
    <source>
        <dbReference type="ARBA" id="ARBA00023015"/>
    </source>
</evidence>
<keyword evidence="1" id="KW-0479">Metal-binding</keyword>
<dbReference type="InterPro" id="IPR052360">
    <property type="entry name" value="Transcr_Regulatory_Proteins"/>
</dbReference>
<dbReference type="GO" id="GO:0008270">
    <property type="term" value="F:zinc ion binding"/>
    <property type="evidence" value="ECO:0007669"/>
    <property type="project" value="InterPro"/>
</dbReference>
<sequence>MTSSRLFPPTTGGLTKHDTDGPFMSRPQPGEHMMTTFAVTKQKRATRAKFAKVRTGCITCKRRHVKCDEAKPCCKNCLKWAGFCSGYESAESLQSRSPKVAKNKRAEPAAQACCGDSSSTADDASSVASTMSLSPPSHADEPVSASVSAAGFDDVFWKQTLPRLVRDSAAVRCANMAVHALLFAKDPAPAAGCASDWSDRYERALACYGRALRIARQQASVKPTDVREAVLCSMFFVIFETINEDEAAAEAHLQSGQRVLDELGPRHVTGETPRLRTMLRRVLQCVANQARQLDYADHLWFGIPLDEFLDE</sequence>
<dbReference type="Pfam" id="PF00172">
    <property type="entry name" value="Zn_clus"/>
    <property type="match status" value="1"/>
</dbReference>
<keyword evidence="4" id="KW-0238">DNA-binding</keyword>
<comment type="caution">
    <text evidence="9">The sequence shown here is derived from an EMBL/GenBank/DDBJ whole genome shotgun (WGS) entry which is preliminary data.</text>
</comment>
<dbReference type="SMART" id="SM00066">
    <property type="entry name" value="GAL4"/>
    <property type="match status" value="1"/>
</dbReference>
<dbReference type="PANTHER" id="PTHR36206">
    <property type="entry name" value="ASPERCRYPTIN BIOSYNTHESIS CLUSTER-SPECIFIC TRANSCRIPTION REGULATOR ATNN-RELATED"/>
    <property type="match status" value="1"/>
</dbReference>
<evidence type="ECO:0000256" key="4">
    <source>
        <dbReference type="ARBA" id="ARBA00023125"/>
    </source>
</evidence>
<evidence type="ECO:0000256" key="2">
    <source>
        <dbReference type="ARBA" id="ARBA00022833"/>
    </source>
</evidence>
<dbReference type="SUPFAM" id="SSF57701">
    <property type="entry name" value="Zn2/Cys6 DNA-binding domain"/>
    <property type="match status" value="1"/>
</dbReference>
<keyword evidence="5" id="KW-0804">Transcription</keyword>
<evidence type="ECO:0000256" key="1">
    <source>
        <dbReference type="ARBA" id="ARBA00022723"/>
    </source>
</evidence>
<dbReference type="Gene3D" id="4.10.240.10">
    <property type="entry name" value="Zn(2)-C6 fungal-type DNA-binding domain"/>
    <property type="match status" value="1"/>
</dbReference>
<feature type="region of interest" description="Disordered" evidence="7">
    <location>
        <begin position="1"/>
        <end position="30"/>
    </location>
</feature>
<dbReference type="Proteomes" id="UP000076580">
    <property type="component" value="Chromosome 01"/>
</dbReference>
<dbReference type="EMBL" id="LAYC01000001">
    <property type="protein sequence ID" value="KYK59167.1"/>
    <property type="molecule type" value="Genomic_DNA"/>
</dbReference>
<protein>
    <recommendedName>
        <fullName evidence="8">Zn(2)-C6 fungal-type domain-containing protein</fullName>
    </recommendedName>
</protein>
<dbReference type="STRING" id="98403.A0A151GPX9"/>
<proteinExistence type="predicted"/>
<dbReference type="GO" id="GO:0003677">
    <property type="term" value="F:DNA binding"/>
    <property type="evidence" value="ECO:0007669"/>
    <property type="project" value="UniProtKB-KW"/>
</dbReference>
<feature type="compositionally biased region" description="Low complexity" evidence="7">
    <location>
        <begin position="116"/>
        <end position="132"/>
    </location>
</feature>
<evidence type="ECO:0000256" key="6">
    <source>
        <dbReference type="ARBA" id="ARBA00023242"/>
    </source>
</evidence>
<keyword evidence="2" id="KW-0862">Zinc</keyword>
<dbReference type="CDD" id="cd00067">
    <property type="entry name" value="GAL4"/>
    <property type="match status" value="1"/>
</dbReference>
<dbReference type="GO" id="GO:0000981">
    <property type="term" value="F:DNA-binding transcription factor activity, RNA polymerase II-specific"/>
    <property type="evidence" value="ECO:0007669"/>
    <property type="project" value="InterPro"/>
</dbReference>
<evidence type="ECO:0000256" key="5">
    <source>
        <dbReference type="ARBA" id="ARBA00023163"/>
    </source>
</evidence>
<gene>
    <name evidence="9" type="ORF">DCS_00297</name>
</gene>
<organism evidence="9 10">
    <name type="scientific">Drechmeria coniospora</name>
    <name type="common">Nematophagous fungus</name>
    <name type="synonym">Meria coniospora</name>
    <dbReference type="NCBI Taxonomy" id="98403"/>
    <lineage>
        <taxon>Eukaryota</taxon>
        <taxon>Fungi</taxon>
        <taxon>Dikarya</taxon>
        <taxon>Ascomycota</taxon>
        <taxon>Pezizomycotina</taxon>
        <taxon>Sordariomycetes</taxon>
        <taxon>Hypocreomycetidae</taxon>
        <taxon>Hypocreales</taxon>
        <taxon>Ophiocordycipitaceae</taxon>
        <taxon>Drechmeria</taxon>
    </lineage>
</organism>
<dbReference type="AlphaFoldDB" id="A0A151GPX9"/>
<evidence type="ECO:0000313" key="9">
    <source>
        <dbReference type="EMBL" id="KYK59167.1"/>
    </source>
</evidence>
<dbReference type="PANTHER" id="PTHR36206:SF12">
    <property type="entry name" value="ASPERCRYPTIN BIOSYNTHESIS CLUSTER-SPECIFIC TRANSCRIPTION REGULATOR ATNN-RELATED"/>
    <property type="match status" value="1"/>
</dbReference>
<dbReference type="PROSITE" id="PS50048">
    <property type="entry name" value="ZN2_CY6_FUNGAL_2"/>
    <property type="match status" value="1"/>
</dbReference>
<dbReference type="InterPro" id="IPR036864">
    <property type="entry name" value="Zn2-C6_fun-type_DNA-bd_sf"/>
</dbReference>
<feature type="domain" description="Zn(2)-C6 fungal-type" evidence="8">
    <location>
        <begin position="56"/>
        <end position="85"/>
    </location>
</feature>
<keyword evidence="10" id="KW-1185">Reference proteome</keyword>
<accession>A0A151GPX9</accession>
<evidence type="ECO:0000313" key="10">
    <source>
        <dbReference type="Proteomes" id="UP000076580"/>
    </source>
</evidence>
<dbReference type="RefSeq" id="XP_040658519.1">
    <property type="nucleotide sequence ID" value="XM_040797636.1"/>
</dbReference>
<keyword evidence="6" id="KW-0539">Nucleus</keyword>
<dbReference type="InterPro" id="IPR001138">
    <property type="entry name" value="Zn2Cys6_DnaBD"/>
</dbReference>
<name>A0A151GPX9_DRECN</name>
<dbReference type="InParanoid" id="A0A151GPX9"/>
<feature type="region of interest" description="Disordered" evidence="7">
    <location>
        <begin position="111"/>
        <end position="142"/>
    </location>
</feature>
<reference evidence="9 10" key="1">
    <citation type="journal article" date="2016" name="Sci. Rep.">
        <title>Insights into Adaptations to a Near-Obligate Nematode Endoparasitic Lifestyle from the Finished Genome of Drechmeria coniospora.</title>
        <authorList>
            <person name="Zhang L."/>
            <person name="Zhou Z."/>
            <person name="Guo Q."/>
            <person name="Fokkens L."/>
            <person name="Miskei M."/>
            <person name="Pocsi I."/>
            <person name="Zhang W."/>
            <person name="Chen M."/>
            <person name="Wang L."/>
            <person name="Sun Y."/>
            <person name="Donzelli B.G."/>
            <person name="Gibson D.M."/>
            <person name="Nelson D.R."/>
            <person name="Luo J.G."/>
            <person name="Rep M."/>
            <person name="Liu H."/>
            <person name="Yang S."/>
            <person name="Wang J."/>
            <person name="Krasnoff S.B."/>
            <person name="Xu Y."/>
            <person name="Molnar I."/>
            <person name="Lin M."/>
        </authorList>
    </citation>
    <scope>NUCLEOTIDE SEQUENCE [LARGE SCALE GENOMIC DNA]</scope>
    <source>
        <strain evidence="9 10">ARSEF 6962</strain>
    </source>
</reference>
<evidence type="ECO:0000256" key="7">
    <source>
        <dbReference type="SAM" id="MobiDB-lite"/>
    </source>
</evidence>
<dbReference type="GeneID" id="63712940"/>
<keyword evidence="3" id="KW-0805">Transcription regulation</keyword>